<evidence type="ECO:0000313" key="11">
    <source>
        <dbReference type="Proteomes" id="UP000009877"/>
    </source>
</evidence>
<feature type="domain" description="FAD dependent oxidoreductase" evidence="8">
    <location>
        <begin position="32"/>
        <end position="399"/>
    </location>
</feature>
<sequence length="618" mass="67423">MANSTFTTDRSALNPDSRARALEQMENGPELDILVVGGGVTGAGIALDAATRGLRVGIVEGQDWAGATSRWSSKLVHGGLRYLQQLDVKLVAEALGERERLLYTLAPHLVEPVPFLYPLHRGWERPYVGTGIGLYDTLAHLNSKVTSLPKREHLSTEEVLEQFPDFREDASVGAFKYWDAKVDDARLVLTLIRTAAANGALAANRAEVIDLLREDDEFQDGQNVVGALVRDKETGREFPVRASTVISATGVWTESLQELSGADAGLKVLASKGIHIVVPRERIRGDVGLILQTEKSVLFVIPWAHHWIIGTTDTPYEQSLDTPAATGADIDYVIEHANQVLADPLTRDDVIGVYAGLRPLLQPVTRDGQETASTKVSREHTVMEPVPGLVSIAGGKLTTYRIMAQDAVDLALGEEEAQKRPSITDRTLLHGADGVFGLRARIPLLLEELRAGSQDPEIWTEQRLNDLIARYGSDLHAVLALIQEDPSLERPLEGAPVHLRAEIVHACRAEGALHLEDLLDTRTRLTYSAPHRGDAAVDEIADLAAAELGWDGQRRDREVEAYRSRSAAEDAAARTEDDPAAEHARESAEPVVEGLRVRTVHGDDQHGARDRDADTIGD</sequence>
<dbReference type="GO" id="GO:0004368">
    <property type="term" value="F:glycerol-3-phosphate dehydrogenase (quinone) activity"/>
    <property type="evidence" value="ECO:0007669"/>
    <property type="project" value="UniProtKB-EC"/>
</dbReference>
<dbReference type="Gene3D" id="3.50.50.60">
    <property type="entry name" value="FAD/NAD(P)-binding domain"/>
    <property type="match status" value="1"/>
</dbReference>
<feature type="compositionally biased region" description="Basic and acidic residues" evidence="7">
    <location>
        <begin position="600"/>
        <end position="618"/>
    </location>
</feature>
<dbReference type="InterPro" id="IPR000447">
    <property type="entry name" value="G3P_DH_FAD-dep"/>
</dbReference>
<evidence type="ECO:0000259" key="9">
    <source>
        <dbReference type="Pfam" id="PF16901"/>
    </source>
</evidence>
<evidence type="ECO:0000259" key="8">
    <source>
        <dbReference type="Pfam" id="PF01266"/>
    </source>
</evidence>
<comment type="cofactor">
    <cofactor evidence="1 6">
        <name>FAD</name>
        <dbReference type="ChEBI" id="CHEBI:57692"/>
    </cofactor>
</comment>
<dbReference type="PROSITE" id="PS00978">
    <property type="entry name" value="FAD_G3PDH_2"/>
    <property type="match status" value="1"/>
</dbReference>
<dbReference type="Gene3D" id="3.30.9.10">
    <property type="entry name" value="D-Amino Acid Oxidase, subunit A, domain 2"/>
    <property type="match status" value="1"/>
</dbReference>
<dbReference type="InterPro" id="IPR038299">
    <property type="entry name" value="DAO_C_sf"/>
</dbReference>
<dbReference type="GO" id="GO:0009331">
    <property type="term" value="C:glycerol-3-phosphate dehydrogenase (FAD) complex"/>
    <property type="evidence" value="ECO:0007669"/>
    <property type="project" value="UniProtKB-UniRule"/>
</dbReference>
<accession>M2YHG9</accession>
<evidence type="ECO:0000256" key="7">
    <source>
        <dbReference type="SAM" id="MobiDB-lite"/>
    </source>
</evidence>
<dbReference type="STRING" id="71999.KPaMU14_05605"/>
<dbReference type="Pfam" id="PF01266">
    <property type="entry name" value="DAO"/>
    <property type="match status" value="1"/>
</dbReference>
<keyword evidence="11" id="KW-1185">Reference proteome</keyword>
<feature type="region of interest" description="Disordered" evidence="7">
    <location>
        <begin position="562"/>
        <end position="618"/>
    </location>
</feature>
<organism evidence="10 11">
    <name type="scientific">Kocuria palustris PEL</name>
    <dbReference type="NCBI Taxonomy" id="1236550"/>
    <lineage>
        <taxon>Bacteria</taxon>
        <taxon>Bacillati</taxon>
        <taxon>Actinomycetota</taxon>
        <taxon>Actinomycetes</taxon>
        <taxon>Micrococcales</taxon>
        <taxon>Micrococcaceae</taxon>
        <taxon>Kocuria</taxon>
    </lineage>
</organism>
<evidence type="ECO:0000256" key="4">
    <source>
        <dbReference type="ARBA" id="ARBA00022827"/>
    </source>
</evidence>
<gene>
    <name evidence="10" type="ORF">C884_00145</name>
</gene>
<reference evidence="10 11" key="1">
    <citation type="journal article" date="2014" name="Genome Announc.">
        <title>Draft Genome Sequence of Kocuria palustris PEL.</title>
        <authorList>
            <person name="Sharma G."/>
            <person name="Khatri I."/>
            <person name="Subramanian S."/>
        </authorList>
    </citation>
    <scope>NUCLEOTIDE SEQUENCE [LARGE SCALE GENOMIC DNA]</scope>
    <source>
        <strain evidence="10 11">PEL</strain>
    </source>
</reference>
<evidence type="ECO:0000256" key="1">
    <source>
        <dbReference type="ARBA" id="ARBA00001974"/>
    </source>
</evidence>
<proteinExistence type="inferred from homology"/>
<dbReference type="Gene3D" id="1.10.8.870">
    <property type="entry name" value="Alpha-glycerophosphate oxidase, cap domain"/>
    <property type="match status" value="1"/>
</dbReference>
<evidence type="ECO:0000256" key="5">
    <source>
        <dbReference type="ARBA" id="ARBA00023002"/>
    </source>
</evidence>
<dbReference type="EC" id="1.1.5.3" evidence="6"/>
<comment type="similarity">
    <text evidence="2 6">Belongs to the FAD-dependent glycerol-3-phosphate dehydrogenase family.</text>
</comment>
<dbReference type="InterPro" id="IPR031656">
    <property type="entry name" value="DAO_C"/>
</dbReference>
<dbReference type="SUPFAM" id="SSF51905">
    <property type="entry name" value="FAD/NAD(P)-binding domain"/>
    <property type="match status" value="1"/>
</dbReference>
<evidence type="ECO:0000313" key="10">
    <source>
        <dbReference type="EMBL" id="EME37950.1"/>
    </source>
</evidence>
<dbReference type="RefSeq" id="WP_006213293.1">
    <property type="nucleotide sequence ID" value="NZ_ANHZ02000001.1"/>
</dbReference>
<comment type="catalytic activity">
    <reaction evidence="6">
        <text>a quinone + sn-glycerol 3-phosphate = dihydroxyacetone phosphate + a quinol</text>
        <dbReference type="Rhea" id="RHEA:18977"/>
        <dbReference type="ChEBI" id="CHEBI:24646"/>
        <dbReference type="ChEBI" id="CHEBI:57597"/>
        <dbReference type="ChEBI" id="CHEBI:57642"/>
        <dbReference type="ChEBI" id="CHEBI:132124"/>
        <dbReference type="EC" id="1.1.5.3"/>
    </reaction>
</comment>
<protein>
    <recommendedName>
        <fullName evidence="6">Glycerol-3-phosphate dehydrogenase</fullName>
        <ecNumber evidence="6">1.1.5.3</ecNumber>
    </recommendedName>
</protein>
<evidence type="ECO:0000256" key="3">
    <source>
        <dbReference type="ARBA" id="ARBA00022630"/>
    </source>
</evidence>
<dbReference type="PANTHER" id="PTHR11985">
    <property type="entry name" value="GLYCEROL-3-PHOSPHATE DEHYDROGENASE"/>
    <property type="match status" value="1"/>
</dbReference>
<keyword evidence="3 6" id="KW-0285">Flavoprotein</keyword>
<keyword evidence="4" id="KW-0274">FAD</keyword>
<dbReference type="GO" id="GO:0046168">
    <property type="term" value="P:glycerol-3-phosphate catabolic process"/>
    <property type="evidence" value="ECO:0007669"/>
    <property type="project" value="TreeGrafter"/>
</dbReference>
<dbReference type="SUPFAM" id="SSF54373">
    <property type="entry name" value="FAD-linked reductases, C-terminal domain"/>
    <property type="match status" value="1"/>
</dbReference>
<dbReference type="InterPro" id="IPR006076">
    <property type="entry name" value="FAD-dep_OxRdtase"/>
</dbReference>
<keyword evidence="5 6" id="KW-0560">Oxidoreductase</keyword>
<feature type="domain" description="Alpha-glycerophosphate oxidase C-terminal" evidence="9">
    <location>
        <begin position="422"/>
        <end position="555"/>
    </location>
</feature>
<dbReference type="Proteomes" id="UP000009877">
    <property type="component" value="Unassembled WGS sequence"/>
</dbReference>
<dbReference type="AlphaFoldDB" id="M2YHG9"/>
<dbReference type="PANTHER" id="PTHR11985:SF31">
    <property type="entry name" value="GLYCEROL-3-PHOSPHATE DEHYDROGENASE 2"/>
    <property type="match status" value="1"/>
</dbReference>
<dbReference type="PRINTS" id="PR01001">
    <property type="entry name" value="FADG3PDH"/>
</dbReference>
<evidence type="ECO:0000256" key="6">
    <source>
        <dbReference type="RuleBase" id="RU361217"/>
    </source>
</evidence>
<feature type="compositionally biased region" description="Basic and acidic residues" evidence="7">
    <location>
        <begin position="562"/>
        <end position="588"/>
    </location>
</feature>
<name>M2YHG9_9MICC</name>
<dbReference type="Pfam" id="PF16901">
    <property type="entry name" value="DAO_C"/>
    <property type="match status" value="1"/>
</dbReference>
<evidence type="ECO:0000256" key="2">
    <source>
        <dbReference type="ARBA" id="ARBA00007330"/>
    </source>
</evidence>
<comment type="caution">
    <text evidence="10">The sequence shown here is derived from an EMBL/GenBank/DDBJ whole genome shotgun (WGS) entry which is preliminary data.</text>
</comment>
<dbReference type="PROSITE" id="PS00977">
    <property type="entry name" value="FAD_G3PDH_1"/>
    <property type="match status" value="1"/>
</dbReference>
<dbReference type="InterPro" id="IPR036188">
    <property type="entry name" value="FAD/NAD-bd_sf"/>
</dbReference>
<dbReference type="EMBL" id="ANHZ02000001">
    <property type="protein sequence ID" value="EME37950.1"/>
    <property type="molecule type" value="Genomic_DNA"/>
</dbReference>